<dbReference type="InParanoid" id="A0A165CKR9"/>
<reference evidence="1 2" key="1">
    <citation type="journal article" date="2016" name="Mol. Biol. Evol.">
        <title>Comparative Genomics of Early-Diverging Mushroom-Forming Fungi Provides Insights into the Origins of Lignocellulose Decay Capabilities.</title>
        <authorList>
            <person name="Nagy L.G."/>
            <person name="Riley R."/>
            <person name="Tritt A."/>
            <person name="Adam C."/>
            <person name="Daum C."/>
            <person name="Floudas D."/>
            <person name="Sun H."/>
            <person name="Yadav J.S."/>
            <person name="Pangilinan J."/>
            <person name="Larsson K.H."/>
            <person name="Matsuura K."/>
            <person name="Barry K."/>
            <person name="Labutti K."/>
            <person name="Kuo R."/>
            <person name="Ohm R.A."/>
            <person name="Bhattacharya S.S."/>
            <person name="Shirouzu T."/>
            <person name="Yoshinaga Y."/>
            <person name="Martin F.M."/>
            <person name="Grigoriev I.V."/>
            <person name="Hibbett D.S."/>
        </authorList>
    </citation>
    <scope>NUCLEOTIDE SEQUENCE [LARGE SCALE GENOMIC DNA]</scope>
    <source>
        <strain evidence="1 2">93-53</strain>
    </source>
</reference>
<name>A0A165CKR9_9APHY</name>
<organism evidence="1 2">
    <name type="scientific">Laetiporus sulphureus 93-53</name>
    <dbReference type="NCBI Taxonomy" id="1314785"/>
    <lineage>
        <taxon>Eukaryota</taxon>
        <taxon>Fungi</taxon>
        <taxon>Dikarya</taxon>
        <taxon>Basidiomycota</taxon>
        <taxon>Agaricomycotina</taxon>
        <taxon>Agaricomycetes</taxon>
        <taxon>Polyporales</taxon>
        <taxon>Laetiporus</taxon>
    </lineage>
</organism>
<proteinExistence type="predicted"/>
<gene>
    <name evidence="1" type="ORF">LAESUDRAFT_814974</name>
</gene>
<dbReference type="Proteomes" id="UP000076871">
    <property type="component" value="Unassembled WGS sequence"/>
</dbReference>
<keyword evidence="2" id="KW-1185">Reference proteome</keyword>
<dbReference type="GeneID" id="63831673"/>
<dbReference type="AlphaFoldDB" id="A0A165CKR9"/>
<evidence type="ECO:0000313" key="1">
    <source>
        <dbReference type="EMBL" id="KZT02986.1"/>
    </source>
</evidence>
<protein>
    <submittedName>
        <fullName evidence="1">Uncharacterized protein</fullName>
    </submittedName>
</protein>
<dbReference type="EMBL" id="KV427648">
    <property type="protein sequence ID" value="KZT02986.1"/>
    <property type="molecule type" value="Genomic_DNA"/>
</dbReference>
<dbReference type="RefSeq" id="XP_040760726.1">
    <property type="nucleotide sequence ID" value="XM_040914646.1"/>
</dbReference>
<evidence type="ECO:0000313" key="2">
    <source>
        <dbReference type="Proteomes" id="UP000076871"/>
    </source>
</evidence>
<accession>A0A165CKR9</accession>
<sequence length="120" mass="13603">MPRSSLFPLNDTVLVFLHPDDTLLPSPIVVQVSVKIEGPERVESIAAYFNAQRDIADLVKRVITAHLREPLPRPVVFEGDAYTLAARCVRWTYGKKVKLAWGEEDVLAGDDKWVFVFRPK</sequence>
<dbReference type="OrthoDB" id="2748218at2759"/>